<dbReference type="PhylomeDB" id="A0A068U1K3"/>
<keyword evidence="3" id="KW-1185">Reference proteome</keyword>
<dbReference type="InParanoid" id="A0A068U1K3"/>
<feature type="transmembrane region" description="Helical" evidence="1">
    <location>
        <begin position="23"/>
        <end position="47"/>
    </location>
</feature>
<keyword evidence="1" id="KW-0812">Transmembrane</keyword>
<feature type="transmembrane region" description="Helical" evidence="1">
    <location>
        <begin position="129"/>
        <end position="149"/>
    </location>
</feature>
<dbReference type="OrthoDB" id="285674at2759"/>
<keyword evidence="1" id="KW-1133">Transmembrane helix</keyword>
<evidence type="ECO:0000256" key="1">
    <source>
        <dbReference type="SAM" id="Phobius"/>
    </source>
</evidence>
<gene>
    <name evidence="2" type="ORF">GSCOC_T00039477001</name>
</gene>
<dbReference type="EMBL" id="HG739092">
    <property type="protein sequence ID" value="CDP02167.1"/>
    <property type="molecule type" value="Genomic_DNA"/>
</dbReference>
<dbReference type="Proteomes" id="UP000295252">
    <property type="component" value="Chromosome IX"/>
</dbReference>
<feature type="transmembrane region" description="Helical" evidence="1">
    <location>
        <begin position="161"/>
        <end position="183"/>
    </location>
</feature>
<keyword evidence="1" id="KW-0472">Membrane</keyword>
<name>A0A068U1K3_COFCA</name>
<accession>A0A068U1K3</accession>
<feature type="transmembrane region" description="Helical" evidence="1">
    <location>
        <begin position="90"/>
        <end position="109"/>
    </location>
</feature>
<protein>
    <submittedName>
        <fullName evidence="2">Uncharacterized protein</fullName>
    </submittedName>
</protein>
<proteinExistence type="predicted"/>
<reference evidence="3" key="1">
    <citation type="journal article" date="2014" name="Science">
        <title>The coffee genome provides insight into the convergent evolution of caffeine biosynthesis.</title>
        <authorList>
            <person name="Denoeud F."/>
            <person name="Carretero-Paulet L."/>
            <person name="Dereeper A."/>
            <person name="Droc G."/>
            <person name="Guyot R."/>
            <person name="Pietrella M."/>
            <person name="Zheng C."/>
            <person name="Alberti A."/>
            <person name="Anthony F."/>
            <person name="Aprea G."/>
            <person name="Aury J.M."/>
            <person name="Bento P."/>
            <person name="Bernard M."/>
            <person name="Bocs S."/>
            <person name="Campa C."/>
            <person name="Cenci A."/>
            <person name="Combes M.C."/>
            <person name="Crouzillat D."/>
            <person name="Da Silva C."/>
            <person name="Daddiego L."/>
            <person name="De Bellis F."/>
            <person name="Dussert S."/>
            <person name="Garsmeur O."/>
            <person name="Gayraud T."/>
            <person name="Guignon V."/>
            <person name="Jahn K."/>
            <person name="Jamilloux V."/>
            <person name="Joet T."/>
            <person name="Labadie K."/>
            <person name="Lan T."/>
            <person name="Leclercq J."/>
            <person name="Lepelley M."/>
            <person name="Leroy T."/>
            <person name="Li L.T."/>
            <person name="Librado P."/>
            <person name="Lopez L."/>
            <person name="Munoz A."/>
            <person name="Noel B."/>
            <person name="Pallavicini A."/>
            <person name="Perrotta G."/>
            <person name="Poncet V."/>
            <person name="Pot D."/>
            <person name="Priyono X."/>
            <person name="Rigoreau M."/>
            <person name="Rouard M."/>
            <person name="Rozas J."/>
            <person name="Tranchant-Dubreuil C."/>
            <person name="VanBuren R."/>
            <person name="Zhang Q."/>
            <person name="Andrade A.C."/>
            <person name="Argout X."/>
            <person name="Bertrand B."/>
            <person name="de Kochko A."/>
            <person name="Graziosi G."/>
            <person name="Henry R.J."/>
            <person name="Jayarama X."/>
            <person name="Ming R."/>
            <person name="Nagai C."/>
            <person name="Rounsley S."/>
            <person name="Sankoff D."/>
            <person name="Giuliano G."/>
            <person name="Albert V.A."/>
            <person name="Wincker P."/>
            <person name="Lashermes P."/>
        </authorList>
    </citation>
    <scope>NUCLEOTIDE SEQUENCE [LARGE SCALE GENOMIC DNA]</scope>
    <source>
        <strain evidence="3">cv. DH200-94</strain>
    </source>
</reference>
<dbReference type="STRING" id="49390.A0A068U1K3"/>
<evidence type="ECO:0000313" key="2">
    <source>
        <dbReference type="EMBL" id="CDP02167.1"/>
    </source>
</evidence>
<sequence>MGSSEEKVVAVIMSADPLKALDFGHFLLILPSLFSLWLASPWFTIIFSACKRIKNLAQIFLIGFYEEGEFALYVSSISSELRVSVIRRTLAVWFLLILDSMLPFSLFWLPNFPKYLKEDGPHGSAFIPLEISCVVYVFFGQSHIFWLNCDVCCNFPSVRRDAGYIFSSLFVLFYFLILIEALWHVY</sequence>
<dbReference type="AlphaFoldDB" id="A0A068U1K3"/>
<dbReference type="Gramene" id="CDP02167">
    <property type="protein sequence ID" value="CDP02167"/>
    <property type="gene ID" value="GSCOC_T00039477001"/>
</dbReference>
<organism evidence="2 3">
    <name type="scientific">Coffea canephora</name>
    <name type="common">Robusta coffee</name>
    <dbReference type="NCBI Taxonomy" id="49390"/>
    <lineage>
        <taxon>Eukaryota</taxon>
        <taxon>Viridiplantae</taxon>
        <taxon>Streptophyta</taxon>
        <taxon>Embryophyta</taxon>
        <taxon>Tracheophyta</taxon>
        <taxon>Spermatophyta</taxon>
        <taxon>Magnoliopsida</taxon>
        <taxon>eudicotyledons</taxon>
        <taxon>Gunneridae</taxon>
        <taxon>Pentapetalae</taxon>
        <taxon>asterids</taxon>
        <taxon>lamiids</taxon>
        <taxon>Gentianales</taxon>
        <taxon>Rubiaceae</taxon>
        <taxon>Ixoroideae</taxon>
        <taxon>Gardenieae complex</taxon>
        <taxon>Bertiereae - Coffeeae clade</taxon>
        <taxon>Coffeeae</taxon>
        <taxon>Coffea</taxon>
    </lineage>
</organism>
<evidence type="ECO:0000313" key="3">
    <source>
        <dbReference type="Proteomes" id="UP000295252"/>
    </source>
</evidence>